<feature type="region of interest" description="Disordered" evidence="1">
    <location>
        <begin position="1"/>
        <end position="69"/>
    </location>
</feature>
<dbReference type="EMBL" id="GBRH01178495">
    <property type="protein sequence ID" value="JAE19401.1"/>
    <property type="molecule type" value="Transcribed_RNA"/>
</dbReference>
<evidence type="ECO:0000256" key="1">
    <source>
        <dbReference type="SAM" id="MobiDB-lite"/>
    </source>
</evidence>
<feature type="compositionally biased region" description="Basic residues" evidence="1">
    <location>
        <begin position="43"/>
        <end position="63"/>
    </location>
</feature>
<sequence length="69" mass="7554">MPRLRSRVTGEMTSPIRWAIGGPAADGAGAPVPAPPPAAVPWRGRRPPPPPRRRPRQVARHRARPESRI</sequence>
<evidence type="ECO:0000313" key="2">
    <source>
        <dbReference type="EMBL" id="JAE19401.1"/>
    </source>
</evidence>
<reference evidence="2" key="2">
    <citation type="journal article" date="2015" name="Data Brief">
        <title>Shoot transcriptome of the giant reed, Arundo donax.</title>
        <authorList>
            <person name="Barrero R.A."/>
            <person name="Guerrero F.D."/>
            <person name="Moolhuijzen P."/>
            <person name="Goolsby J.A."/>
            <person name="Tidwell J."/>
            <person name="Bellgard S.E."/>
            <person name="Bellgard M.I."/>
        </authorList>
    </citation>
    <scope>NUCLEOTIDE SEQUENCE</scope>
    <source>
        <tissue evidence="2">Shoot tissue taken approximately 20 cm above the soil surface</tissue>
    </source>
</reference>
<name>A0A0A9GA25_ARUDO</name>
<protein>
    <submittedName>
        <fullName evidence="2">Uncharacterized protein</fullName>
    </submittedName>
</protein>
<reference evidence="2" key="1">
    <citation type="submission" date="2014-09" db="EMBL/GenBank/DDBJ databases">
        <authorList>
            <person name="Magalhaes I.L.F."/>
            <person name="Oliveira U."/>
            <person name="Santos F.R."/>
            <person name="Vidigal T.H.D.A."/>
            <person name="Brescovit A.D."/>
            <person name="Santos A.J."/>
        </authorList>
    </citation>
    <scope>NUCLEOTIDE SEQUENCE</scope>
    <source>
        <tissue evidence="2">Shoot tissue taken approximately 20 cm above the soil surface</tissue>
    </source>
</reference>
<proteinExistence type="predicted"/>
<accession>A0A0A9GA25</accession>
<feature type="compositionally biased region" description="Low complexity" evidence="1">
    <location>
        <begin position="19"/>
        <end position="31"/>
    </location>
</feature>
<organism evidence="2">
    <name type="scientific">Arundo donax</name>
    <name type="common">Giant reed</name>
    <name type="synonym">Donax arundinaceus</name>
    <dbReference type="NCBI Taxonomy" id="35708"/>
    <lineage>
        <taxon>Eukaryota</taxon>
        <taxon>Viridiplantae</taxon>
        <taxon>Streptophyta</taxon>
        <taxon>Embryophyta</taxon>
        <taxon>Tracheophyta</taxon>
        <taxon>Spermatophyta</taxon>
        <taxon>Magnoliopsida</taxon>
        <taxon>Liliopsida</taxon>
        <taxon>Poales</taxon>
        <taxon>Poaceae</taxon>
        <taxon>PACMAD clade</taxon>
        <taxon>Arundinoideae</taxon>
        <taxon>Arundineae</taxon>
        <taxon>Arundo</taxon>
    </lineage>
</organism>
<dbReference type="AlphaFoldDB" id="A0A0A9GA25"/>